<feature type="chain" id="PRO_5035961949" description="Peroxidase" evidence="21">
    <location>
        <begin position="25"/>
        <end position="322"/>
    </location>
</feature>
<gene>
    <name evidence="23" type="ORF">PVAP13_1NG141300</name>
</gene>
<evidence type="ECO:0000313" key="24">
    <source>
        <dbReference type="Proteomes" id="UP000823388"/>
    </source>
</evidence>
<feature type="binding site" evidence="18">
    <location>
        <position position="67"/>
    </location>
    <ligand>
        <name>Ca(2+)</name>
        <dbReference type="ChEBI" id="CHEBI:29108"/>
        <label>1</label>
    </ligand>
</feature>
<evidence type="ECO:0000256" key="13">
    <source>
        <dbReference type="ARBA" id="ARBA00023157"/>
    </source>
</evidence>
<dbReference type="InterPro" id="IPR019794">
    <property type="entry name" value="Peroxidases_AS"/>
</dbReference>
<comment type="subcellular location">
    <subcellularLocation>
        <location evidence="2 21">Secreted</location>
    </subcellularLocation>
</comment>
<evidence type="ECO:0000256" key="16">
    <source>
        <dbReference type="PIRSR" id="PIRSR600823-1"/>
    </source>
</evidence>
<dbReference type="GO" id="GO:0020037">
    <property type="term" value="F:heme binding"/>
    <property type="evidence" value="ECO:0007669"/>
    <property type="project" value="UniProtKB-UniRule"/>
</dbReference>
<feature type="binding site" evidence="18">
    <location>
        <position position="76"/>
    </location>
    <ligand>
        <name>Ca(2+)</name>
        <dbReference type="ChEBI" id="CHEBI:29108"/>
        <label>1</label>
    </ligand>
</feature>
<keyword evidence="5 21" id="KW-0964">Secreted</keyword>
<protein>
    <recommendedName>
        <fullName evidence="4 21">Peroxidase</fullName>
        <ecNumber evidence="4 21">1.11.1.7</ecNumber>
    </recommendedName>
</protein>
<feature type="binding site" evidence="18">
    <location>
        <position position="70"/>
    </location>
    <ligand>
        <name>Ca(2+)</name>
        <dbReference type="ChEBI" id="CHEBI:29108"/>
        <label>1</label>
    </ligand>
</feature>
<reference evidence="23" key="1">
    <citation type="submission" date="2020-05" db="EMBL/GenBank/DDBJ databases">
        <title>WGS assembly of Panicum virgatum.</title>
        <authorList>
            <person name="Lovell J.T."/>
            <person name="Jenkins J."/>
            <person name="Shu S."/>
            <person name="Juenger T.E."/>
            <person name="Schmutz J."/>
        </authorList>
    </citation>
    <scope>NUCLEOTIDE SEQUENCE</scope>
    <source>
        <strain evidence="23">AP13</strain>
    </source>
</reference>
<sequence>MASSSFRAWHCLLALSLLSSAACGQLSPTFYAFTCPMLELIVRATMITAIMAERRMGASLLRLFFHDCFVQGCDASILLDDTGSFTGEKSAGPNINSVRGYEVIGQIKRNVEAVCPGVVSCADIVALAARDGTFLLGGPIWAVPLGRRDSTTASLDKANSDLPAPTSSLAALIASFGNKGLSARDLTALSGAHTIGFLQCLNFRDHIYNDTNVDPAFATLRRGSCPAAQRSGDTNLAPLDAQTQLLFDNAYYRNLLARRGLLHSDQELFNGGSQDALVRRYSTNPALFAADFVAAMIKMGNISPLTGTAGQIRANCRVVNSS</sequence>
<evidence type="ECO:0000256" key="3">
    <source>
        <dbReference type="ARBA" id="ARBA00006873"/>
    </source>
</evidence>
<dbReference type="EMBL" id="CM029038">
    <property type="protein sequence ID" value="KAG2649751.1"/>
    <property type="molecule type" value="Genomic_DNA"/>
</dbReference>
<feature type="binding site" evidence="18">
    <location>
        <position position="243"/>
    </location>
    <ligand>
        <name>Ca(2+)</name>
        <dbReference type="ChEBI" id="CHEBI:29108"/>
        <label>2</label>
    </ligand>
</feature>
<feature type="binding site" evidence="18">
    <location>
        <position position="74"/>
    </location>
    <ligand>
        <name>Ca(2+)</name>
        <dbReference type="ChEBI" id="CHEBI:29108"/>
        <label>1</label>
    </ligand>
</feature>
<feature type="binding site" description="axial binding residue" evidence="18">
    <location>
        <position position="193"/>
    </location>
    <ligand>
        <name>heme b</name>
        <dbReference type="ChEBI" id="CHEBI:60344"/>
    </ligand>
    <ligandPart>
        <name>Fe</name>
        <dbReference type="ChEBI" id="CHEBI:18248"/>
    </ligandPart>
</feature>
<dbReference type="Gene3D" id="1.10.520.10">
    <property type="match status" value="1"/>
</dbReference>
<evidence type="ECO:0000256" key="12">
    <source>
        <dbReference type="ARBA" id="ARBA00023004"/>
    </source>
</evidence>
<evidence type="ECO:0000256" key="9">
    <source>
        <dbReference type="ARBA" id="ARBA00022729"/>
    </source>
</evidence>
<feature type="domain" description="Plant heme peroxidase family profile" evidence="22">
    <location>
        <begin position="25"/>
        <end position="320"/>
    </location>
</feature>
<feature type="signal peptide" evidence="21">
    <location>
        <begin position="1"/>
        <end position="24"/>
    </location>
</feature>
<evidence type="ECO:0000256" key="11">
    <source>
        <dbReference type="ARBA" id="ARBA00023002"/>
    </source>
</evidence>
<evidence type="ECO:0000256" key="5">
    <source>
        <dbReference type="ARBA" id="ARBA00022525"/>
    </source>
</evidence>
<dbReference type="InterPro" id="IPR019793">
    <property type="entry name" value="Peroxidases_heam-ligand_BS"/>
</dbReference>
<evidence type="ECO:0000256" key="4">
    <source>
        <dbReference type="ARBA" id="ARBA00012313"/>
    </source>
</evidence>
<dbReference type="FunFam" id="1.10.420.10:FF:000006">
    <property type="entry name" value="Peroxidase"/>
    <property type="match status" value="1"/>
</dbReference>
<comment type="function">
    <text evidence="21">Removal of H(2)O(2), oxidation of toxic reductants, biosynthesis and degradation of lignin, suberization, auxin catabolism, response to environmental stresses such as wounding, pathogen attack and oxidative stress.</text>
</comment>
<dbReference type="InterPro" id="IPR000823">
    <property type="entry name" value="Peroxidase_pln"/>
</dbReference>
<evidence type="ECO:0000256" key="6">
    <source>
        <dbReference type="ARBA" id="ARBA00022559"/>
    </source>
</evidence>
<feature type="binding site" evidence="18">
    <location>
        <position position="88"/>
    </location>
    <ligand>
        <name>Ca(2+)</name>
        <dbReference type="ChEBI" id="CHEBI:29108"/>
        <label>1</label>
    </ligand>
</feature>
<keyword evidence="8 18" id="KW-0479">Metal-binding</keyword>
<evidence type="ECO:0000256" key="14">
    <source>
        <dbReference type="ARBA" id="ARBA00023180"/>
    </source>
</evidence>
<comment type="cofactor">
    <cofactor evidence="18 21">
        <name>heme b</name>
        <dbReference type="ChEBI" id="CHEBI:60344"/>
    </cofactor>
    <text evidence="18 21">Binds 1 heme b (iron(II)-protoporphyrin IX) group per subunit.</text>
</comment>
<dbReference type="PRINTS" id="PR00458">
    <property type="entry name" value="PEROXIDASE"/>
</dbReference>
<feature type="binding site" evidence="18">
    <location>
        <position position="72"/>
    </location>
    <ligand>
        <name>Ca(2+)</name>
        <dbReference type="ChEBI" id="CHEBI:29108"/>
        <label>1</label>
    </ligand>
</feature>
<proteinExistence type="inferred from homology"/>
<feature type="binding site" evidence="18">
    <location>
        <position position="194"/>
    </location>
    <ligand>
        <name>Ca(2+)</name>
        <dbReference type="ChEBI" id="CHEBI:29108"/>
        <label>2</label>
    </ligand>
</feature>
<feature type="disulfide bond" evidence="20">
    <location>
        <begin position="35"/>
        <end position="115"/>
    </location>
</feature>
<evidence type="ECO:0000256" key="2">
    <source>
        <dbReference type="ARBA" id="ARBA00004613"/>
    </source>
</evidence>
<comment type="cofactor">
    <cofactor evidence="18 21">
        <name>Ca(2+)</name>
        <dbReference type="ChEBI" id="CHEBI:29108"/>
    </cofactor>
    <text evidence="18 21">Binds 2 calcium ions per subunit.</text>
</comment>
<dbReference type="PROSITE" id="PS50873">
    <property type="entry name" value="PEROXIDASE_4"/>
    <property type="match status" value="1"/>
</dbReference>
<feature type="disulfide bond" evidence="20">
    <location>
        <begin position="68"/>
        <end position="73"/>
    </location>
</feature>
<evidence type="ECO:0000313" key="23">
    <source>
        <dbReference type="EMBL" id="KAG2649751.1"/>
    </source>
</evidence>
<evidence type="ECO:0000256" key="10">
    <source>
        <dbReference type="ARBA" id="ARBA00022837"/>
    </source>
</evidence>
<feature type="active site" description="Proton acceptor" evidence="16">
    <location>
        <position position="66"/>
    </location>
</feature>
<dbReference type="GO" id="GO:0042744">
    <property type="term" value="P:hydrogen peroxide catabolic process"/>
    <property type="evidence" value="ECO:0007669"/>
    <property type="project" value="UniProtKB-KW"/>
</dbReference>
<evidence type="ECO:0000256" key="1">
    <source>
        <dbReference type="ARBA" id="ARBA00000189"/>
    </source>
</evidence>
<feature type="site" description="Transition state stabilizer" evidence="19">
    <location>
        <position position="62"/>
    </location>
</feature>
<evidence type="ECO:0000259" key="22">
    <source>
        <dbReference type="PROSITE" id="PS50873"/>
    </source>
</evidence>
<dbReference type="InterPro" id="IPR033905">
    <property type="entry name" value="Secretory_peroxidase"/>
</dbReference>
<feature type="binding site" evidence="17">
    <location>
        <position position="163"/>
    </location>
    <ligand>
        <name>substrate</name>
    </ligand>
</feature>
<keyword evidence="11 21" id="KW-0560">Oxidoreductase</keyword>
<dbReference type="Gene3D" id="1.10.420.10">
    <property type="entry name" value="Peroxidase, domain 2"/>
    <property type="match status" value="1"/>
</dbReference>
<keyword evidence="14" id="KW-0325">Glycoprotein</keyword>
<feature type="binding site" evidence="18">
    <location>
        <position position="248"/>
    </location>
    <ligand>
        <name>Ca(2+)</name>
        <dbReference type="ChEBI" id="CHEBI:29108"/>
        <label>2</label>
    </ligand>
</feature>
<dbReference type="GO" id="GO:0046872">
    <property type="term" value="F:metal ion binding"/>
    <property type="evidence" value="ECO:0007669"/>
    <property type="project" value="UniProtKB-UniRule"/>
</dbReference>
<dbReference type="PROSITE" id="PS00435">
    <property type="entry name" value="PEROXIDASE_1"/>
    <property type="match status" value="1"/>
</dbReference>
<keyword evidence="9 21" id="KW-0732">Signal</keyword>
<dbReference type="GO" id="GO:0140825">
    <property type="term" value="F:lactoperoxidase activity"/>
    <property type="evidence" value="ECO:0007669"/>
    <property type="project" value="UniProtKB-EC"/>
</dbReference>
<organism evidence="23 24">
    <name type="scientific">Panicum virgatum</name>
    <name type="common">Blackwell switchgrass</name>
    <dbReference type="NCBI Taxonomy" id="38727"/>
    <lineage>
        <taxon>Eukaryota</taxon>
        <taxon>Viridiplantae</taxon>
        <taxon>Streptophyta</taxon>
        <taxon>Embryophyta</taxon>
        <taxon>Tracheophyta</taxon>
        <taxon>Spermatophyta</taxon>
        <taxon>Magnoliopsida</taxon>
        <taxon>Liliopsida</taxon>
        <taxon>Poales</taxon>
        <taxon>Poaceae</taxon>
        <taxon>PACMAD clade</taxon>
        <taxon>Panicoideae</taxon>
        <taxon>Panicodae</taxon>
        <taxon>Paniceae</taxon>
        <taxon>Panicinae</taxon>
        <taxon>Panicum</taxon>
        <taxon>Panicum sect. Hiantes</taxon>
    </lineage>
</organism>
<keyword evidence="24" id="KW-1185">Reference proteome</keyword>
<keyword evidence="7 21" id="KW-0349">Heme</keyword>
<dbReference type="InterPro" id="IPR002016">
    <property type="entry name" value="Haem_peroxidase"/>
</dbReference>
<evidence type="ECO:0000256" key="7">
    <source>
        <dbReference type="ARBA" id="ARBA00022617"/>
    </source>
</evidence>
<evidence type="ECO:0000256" key="18">
    <source>
        <dbReference type="PIRSR" id="PIRSR600823-3"/>
    </source>
</evidence>
<keyword evidence="15 21" id="KW-0376">Hydrogen peroxide</keyword>
<keyword evidence="12 18" id="KW-0408">Iron</keyword>
<dbReference type="OrthoDB" id="2113341at2759"/>
<dbReference type="CDD" id="cd00693">
    <property type="entry name" value="secretory_peroxidase"/>
    <property type="match status" value="1"/>
</dbReference>
<evidence type="ECO:0000256" key="17">
    <source>
        <dbReference type="PIRSR" id="PIRSR600823-2"/>
    </source>
</evidence>
<keyword evidence="10 18" id="KW-0106">Calcium</keyword>
<evidence type="ECO:0000256" key="21">
    <source>
        <dbReference type="RuleBase" id="RU362060"/>
    </source>
</evidence>
<dbReference type="PANTHER" id="PTHR31388:SF45">
    <property type="entry name" value="PEROXIDASE"/>
    <property type="match status" value="1"/>
</dbReference>
<dbReference type="GO" id="GO:0005576">
    <property type="term" value="C:extracellular region"/>
    <property type="evidence" value="ECO:0007669"/>
    <property type="project" value="UniProtKB-SubCell"/>
</dbReference>
<dbReference type="InterPro" id="IPR010255">
    <property type="entry name" value="Haem_peroxidase_sf"/>
</dbReference>
<dbReference type="AlphaFoldDB" id="A0A8T0WJF8"/>
<evidence type="ECO:0000256" key="15">
    <source>
        <dbReference type="ARBA" id="ARBA00023324"/>
    </source>
</evidence>
<feature type="disulfide bond" evidence="20">
    <location>
        <begin position="200"/>
        <end position="225"/>
    </location>
</feature>
<evidence type="ECO:0000256" key="20">
    <source>
        <dbReference type="PIRSR" id="PIRSR600823-5"/>
    </source>
</evidence>
<comment type="catalytic activity">
    <reaction evidence="1 21">
        <text>2 a phenolic donor + H2O2 = 2 a phenolic radical donor + 2 H2O</text>
        <dbReference type="Rhea" id="RHEA:56136"/>
        <dbReference type="ChEBI" id="CHEBI:15377"/>
        <dbReference type="ChEBI" id="CHEBI:16240"/>
        <dbReference type="ChEBI" id="CHEBI:139520"/>
        <dbReference type="ChEBI" id="CHEBI:139521"/>
        <dbReference type="EC" id="1.11.1.7"/>
    </reaction>
</comment>
<dbReference type="GO" id="GO:0006979">
    <property type="term" value="P:response to oxidative stress"/>
    <property type="evidence" value="ECO:0007669"/>
    <property type="project" value="UniProtKB-UniRule"/>
</dbReference>
<comment type="similarity">
    <text evidence="3">Belongs to the peroxidase family. Ascorbate peroxidase subfamily.</text>
</comment>
<dbReference type="PROSITE" id="PS51257">
    <property type="entry name" value="PROKAR_LIPOPROTEIN"/>
    <property type="match status" value="1"/>
</dbReference>
<dbReference type="FunFam" id="1.10.520.10:FF:000009">
    <property type="entry name" value="Peroxidase"/>
    <property type="match status" value="1"/>
</dbReference>
<comment type="similarity">
    <text evidence="21">Belongs to the peroxidase family. Classical plant (class III) peroxidase subfamily.</text>
</comment>
<comment type="caution">
    <text evidence="23">The sequence shown here is derived from an EMBL/GenBank/DDBJ whole genome shotgun (WGS) entry which is preliminary data.</text>
</comment>
<keyword evidence="6 21" id="KW-0575">Peroxidase</keyword>
<dbReference type="EC" id="1.11.1.7" evidence="4 21"/>
<accession>A0A8T0WJF8</accession>
<dbReference type="PRINTS" id="PR00461">
    <property type="entry name" value="PLPEROXIDASE"/>
</dbReference>
<dbReference type="PROSITE" id="PS00436">
    <property type="entry name" value="PEROXIDASE_2"/>
    <property type="match status" value="1"/>
</dbReference>
<name>A0A8T0WJF8_PANVG</name>
<dbReference type="Proteomes" id="UP000823388">
    <property type="component" value="Chromosome 1N"/>
</dbReference>
<dbReference type="PANTHER" id="PTHR31388">
    <property type="entry name" value="PEROXIDASE 72-RELATED"/>
    <property type="match status" value="1"/>
</dbReference>
<keyword evidence="13 20" id="KW-1015">Disulfide bond</keyword>
<feature type="disulfide bond" evidence="20">
    <location>
        <begin position="121"/>
        <end position="316"/>
    </location>
</feature>
<evidence type="ECO:0000256" key="8">
    <source>
        <dbReference type="ARBA" id="ARBA00022723"/>
    </source>
</evidence>
<feature type="binding site" evidence="18">
    <location>
        <position position="240"/>
    </location>
    <ligand>
        <name>Ca(2+)</name>
        <dbReference type="ChEBI" id="CHEBI:29108"/>
        <label>2</label>
    </ligand>
</feature>
<evidence type="ECO:0000256" key="19">
    <source>
        <dbReference type="PIRSR" id="PIRSR600823-4"/>
    </source>
</evidence>
<dbReference type="SUPFAM" id="SSF48113">
    <property type="entry name" value="Heme-dependent peroxidases"/>
    <property type="match status" value="1"/>
</dbReference>
<dbReference type="Pfam" id="PF00141">
    <property type="entry name" value="peroxidase"/>
    <property type="match status" value="1"/>
</dbReference>